<evidence type="ECO:0000256" key="3">
    <source>
        <dbReference type="ARBA" id="ARBA00023274"/>
    </source>
</evidence>
<organism evidence="5 6">
    <name type="scientific">Polarella glacialis</name>
    <name type="common">Dinoflagellate</name>
    <dbReference type="NCBI Taxonomy" id="89957"/>
    <lineage>
        <taxon>Eukaryota</taxon>
        <taxon>Sar</taxon>
        <taxon>Alveolata</taxon>
        <taxon>Dinophyceae</taxon>
        <taxon>Suessiales</taxon>
        <taxon>Suessiaceae</taxon>
        <taxon>Polarella</taxon>
    </lineage>
</organism>
<reference evidence="5" key="1">
    <citation type="submission" date="2021-02" db="EMBL/GenBank/DDBJ databases">
        <authorList>
            <person name="Dougan E. K."/>
            <person name="Rhodes N."/>
            <person name="Thang M."/>
            <person name="Chan C."/>
        </authorList>
    </citation>
    <scope>NUCLEOTIDE SEQUENCE</scope>
</reference>
<dbReference type="GO" id="GO:0003735">
    <property type="term" value="F:structural constituent of ribosome"/>
    <property type="evidence" value="ECO:0007669"/>
    <property type="project" value="InterPro"/>
</dbReference>
<name>A0A813I8Z5_POLGL</name>
<dbReference type="InterPro" id="IPR000222">
    <property type="entry name" value="PP2C_BS"/>
</dbReference>
<accession>A0A813I8Z5</accession>
<dbReference type="Gene3D" id="3.60.40.10">
    <property type="entry name" value="PPM-type phosphatase domain"/>
    <property type="match status" value="1"/>
</dbReference>
<dbReference type="GO" id="GO:0002182">
    <property type="term" value="P:cytoplasmic translational elongation"/>
    <property type="evidence" value="ECO:0007669"/>
    <property type="project" value="InterPro"/>
</dbReference>
<dbReference type="PANTHER" id="PTHR21141:SF5">
    <property type="entry name" value="LARGE RIBOSOMAL SUBUNIT PROTEIN P2"/>
    <property type="match status" value="1"/>
</dbReference>
<feature type="compositionally biased region" description="Acidic residues" evidence="4">
    <location>
        <begin position="532"/>
        <end position="545"/>
    </location>
</feature>
<keyword evidence="3" id="KW-0687">Ribonucleoprotein</keyword>
<comment type="caution">
    <text evidence="5">The sequence shown here is derived from an EMBL/GenBank/DDBJ whole genome shotgun (WGS) entry which is preliminary data.</text>
</comment>
<evidence type="ECO:0000256" key="4">
    <source>
        <dbReference type="SAM" id="MobiDB-lite"/>
    </source>
</evidence>
<feature type="region of interest" description="Disordered" evidence="4">
    <location>
        <begin position="249"/>
        <end position="326"/>
    </location>
</feature>
<feature type="compositionally biased region" description="Acidic residues" evidence="4">
    <location>
        <begin position="60"/>
        <end position="69"/>
    </location>
</feature>
<comment type="similarity">
    <text evidence="1">Belongs to the eukaryotic ribosomal protein P1/P2 family.</text>
</comment>
<sequence>GSSEAPPRSHSSRSPNGSQSRRSNGSSHVSGFAPKASPGSPRQPSEDHQGSLDEERWKEDDLEEEEDDCDQQKGQGQERRLHYRLHRRQVQASSGKHLHLGTLEEEEEDGEEEALEQEHPDDEAHVGQQQESQTMRSWEYVVQGQYDSSFSEQLDFAPKLVSCFPEDAVSSAKSRGVAFVCSRGRRADATVPNQDDFVLARHSLANDGHIALYGVFDGHGPAGHHCAAYARGLLPESLFGQGSLLAGPEVDRERGCGGGEGEGGSVEERERGGGELGRPGKGSAEGGGGRGSEGEAGERGRAGEEGGGEVGREMGAPGKEWRGVEGTQCPNVSSLLQLLKRDRQIRLEETADLRQTVLTLHGLDPLALTGRATRTVALMLKAELERIFYYFGYYCLDNPAKAIASPMNGLLHLPLCGLHTTSRFPSNRDAMAMKYMGAYLMAVIGGKESPTAADIKQILEAGGISCDDALLGTLIAKMDGKQAHELIATGYGKFAACGGGGGGGGGAAPAAGAGAAGAGAGAAAKEEKKIVEEEEEEDVDFDLFG</sequence>
<dbReference type="GO" id="GO:0022625">
    <property type="term" value="C:cytosolic large ribosomal subunit"/>
    <property type="evidence" value="ECO:0007669"/>
    <property type="project" value="InterPro"/>
</dbReference>
<dbReference type="PROSITE" id="PS01032">
    <property type="entry name" value="PPM_1"/>
    <property type="match status" value="1"/>
</dbReference>
<feature type="compositionally biased region" description="Basic and acidic residues" evidence="4">
    <location>
        <begin position="44"/>
        <end position="59"/>
    </location>
</feature>
<feature type="compositionally biased region" description="Gly residues" evidence="4">
    <location>
        <begin position="274"/>
        <end position="291"/>
    </location>
</feature>
<dbReference type="FunFam" id="1.10.10.1410:FF:000002">
    <property type="entry name" value="60S acidic ribosomal protein P2"/>
    <property type="match status" value="1"/>
</dbReference>
<dbReference type="EMBL" id="CAJNNW010004791">
    <property type="protein sequence ID" value="CAE8646769.1"/>
    <property type="molecule type" value="Genomic_DNA"/>
</dbReference>
<dbReference type="Pfam" id="PF00428">
    <property type="entry name" value="Ribosomal_60s"/>
    <property type="match status" value="1"/>
</dbReference>
<dbReference type="PANTHER" id="PTHR21141">
    <property type="entry name" value="60S ACIDIC RIBOSOMAL PROTEIN FAMILY MEMBER"/>
    <property type="match status" value="1"/>
</dbReference>
<feature type="region of interest" description="Disordered" evidence="4">
    <location>
        <begin position="1"/>
        <end position="132"/>
    </location>
</feature>
<dbReference type="InterPro" id="IPR027534">
    <property type="entry name" value="Ribosomal_P1/P2"/>
</dbReference>
<feature type="compositionally biased region" description="Acidic residues" evidence="4">
    <location>
        <begin position="103"/>
        <end position="115"/>
    </location>
</feature>
<dbReference type="Gene3D" id="1.10.10.1410">
    <property type="match status" value="1"/>
</dbReference>
<dbReference type="InterPro" id="IPR036457">
    <property type="entry name" value="PPM-type-like_dom_sf"/>
</dbReference>
<proteinExistence type="inferred from homology"/>
<dbReference type="CDD" id="cd05833">
    <property type="entry name" value="Ribosomal_P2"/>
    <property type="match status" value="1"/>
</dbReference>
<keyword evidence="2" id="KW-0689">Ribosomal protein</keyword>
<gene>
    <name evidence="5" type="ORF">PGLA2088_LOCUS5097</name>
</gene>
<dbReference type="HAMAP" id="MF_01478">
    <property type="entry name" value="Ribosomal_L12_arch"/>
    <property type="match status" value="1"/>
</dbReference>
<dbReference type="InterPro" id="IPR038716">
    <property type="entry name" value="P1/P2_N_sf"/>
</dbReference>
<evidence type="ECO:0000313" key="5">
    <source>
        <dbReference type="EMBL" id="CAE8646769.1"/>
    </source>
</evidence>
<feature type="compositionally biased region" description="Low complexity" evidence="4">
    <location>
        <begin position="1"/>
        <end position="31"/>
    </location>
</feature>
<dbReference type="GO" id="GO:0043169">
    <property type="term" value="F:cation binding"/>
    <property type="evidence" value="ECO:0007669"/>
    <property type="project" value="InterPro"/>
</dbReference>
<evidence type="ECO:0000256" key="1">
    <source>
        <dbReference type="ARBA" id="ARBA00005436"/>
    </source>
</evidence>
<feature type="compositionally biased region" description="Basic and acidic residues" evidence="4">
    <location>
        <begin position="292"/>
        <end position="304"/>
    </location>
</feature>
<feature type="compositionally biased region" description="Basic and acidic residues" evidence="4">
    <location>
        <begin position="116"/>
        <end position="125"/>
    </location>
</feature>
<dbReference type="InterPro" id="IPR044076">
    <property type="entry name" value="Ribosomal_P2"/>
</dbReference>
<protein>
    <submittedName>
        <fullName evidence="5">Uncharacterized protein</fullName>
    </submittedName>
</protein>
<evidence type="ECO:0000256" key="2">
    <source>
        <dbReference type="ARBA" id="ARBA00022980"/>
    </source>
</evidence>
<dbReference type="Proteomes" id="UP000626109">
    <property type="component" value="Unassembled WGS sequence"/>
</dbReference>
<feature type="non-terminal residue" evidence="5">
    <location>
        <position position="1"/>
    </location>
</feature>
<feature type="region of interest" description="Disordered" evidence="4">
    <location>
        <begin position="524"/>
        <end position="545"/>
    </location>
</feature>
<dbReference type="SUPFAM" id="SSF81606">
    <property type="entry name" value="PP2C-like"/>
    <property type="match status" value="1"/>
</dbReference>
<dbReference type="AlphaFoldDB" id="A0A813I8Z5"/>
<evidence type="ECO:0000313" key="6">
    <source>
        <dbReference type="Proteomes" id="UP000626109"/>
    </source>
</evidence>